<feature type="compositionally biased region" description="Basic residues" evidence="1">
    <location>
        <begin position="94"/>
        <end position="103"/>
    </location>
</feature>
<feature type="compositionally biased region" description="Low complexity" evidence="1">
    <location>
        <begin position="104"/>
        <end position="119"/>
    </location>
</feature>
<protein>
    <submittedName>
        <fullName evidence="2">Uncharacterized protein</fullName>
    </submittedName>
</protein>
<evidence type="ECO:0000256" key="1">
    <source>
        <dbReference type="SAM" id="MobiDB-lite"/>
    </source>
</evidence>
<feature type="compositionally biased region" description="Basic residues" evidence="1">
    <location>
        <begin position="33"/>
        <end position="46"/>
    </location>
</feature>
<name>A0A0A8YC22_ARUDO</name>
<reference evidence="2" key="2">
    <citation type="journal article" date="2015" name="Data Brief">
        <title>Shoot transcriptome of the giant reed, Arundo donax.</title>
        <authorList>
            <person name="Barrero R.A."/>
            <person name="Guerrero F.D."/>
            <person name="Moolhuijzen P."/>
            <person name="Goolsby J.A."/>
            <person name="Tidwell J."/>
            <person name="Bellgard S.E."/>
            <person name="Bellgard M.I."/>
        </authorList>
    </citation>
    <scope>NUCLEOTIDE SEQUENCE</scope>
    <source>
        <tissue evidence="2">Shoot tissue taken approximately 20 cm above the soil surface</tissue>
    </source>
</reference>
<feature type="compositionally biased region" description="Basic and acidic residues" evidence="1">
    <location>
        <begin position="47"/>
        <end position="57"/>
    </location>
</feature>
<sequence length="127" mass="14003">MIFISCNISIRIFRNISWCVDEGVPDAGPAATGRRHALHLVRRRRRPEHEPLGERRPAQPARVRPHGTDAEPVATKRHEGQGQQQQLQPAAMRRQCRSRRGAHHSSSVASGSGSSAAASPYSRTLTV</sequence>
<evidence type="ECO:0000313" key="2">
    <source>
        <dbReference type="EMBL" id="JAD21007.1"/>
    </source>
</evidence>
<dbReference type="AlphaFoldDB" id="A0A0A8YC22"/>
<accession>A0A0A8YC22</accession>
<organism evidence="2">
    <name type="scientific">Arundo donax</name>
    <name type="common">Giant reed</name>
    <name type="synonym">Donax arundinaceus</name>
    <dbReference type="NCBI Taxonomy" id="35708"/>
    <lineage>
        <taxon>Eukaryota</taxon>
        <taxon>Viridiplantae</taxon>
        <taxon>Streptophyta</taxon>
        <taxon>Embryophyta</taxon>
        <taxon>Tracheophyta</taxon>
        <taxon>Spermatophyta</taxon>
        <taxon>Magnoliopsida</taxon>
        <taxon>Liliopsida</taxon>
        <taxon>Poales</taxon>
        <taxon>Poaceae</taxon>
        <taxon>PACMAD clade</taxon>
        <taxon>Arundinoideae</taxon>
        <taxon>Arundineae</taxon>
        <taxon>Arundo</taxon>
    </lineage>
</organism>
<feature type="region of interest" description="Disordered" evidence="1">
    <location>
        <begin position="26"/>
        <end position="127"/>
    </location>
</feature>
<feature type="compositionally biased region" description="Basic and acidic residues" evidence="1">
    <location>
        <begin position="66"/>
        <end position="80"/>
    </location>
</feature>
<proteinExistence type="predicted"/>
<dbReference type="EMBL" id="GBRH01276888">
    <property type="protein sequence ID" value="JAD21007.1"/>
    <property type="molecule type" value="Transcribed_RNA"/>
</dbReference>
<reference evidence="2" key="1">
    <citation type="submission" date="2014-09" db="EMBL/GenBank/DDBJ databases">
        <authorList>
            <person name="Magalhaes I.L.F."/>
            <person name="Oliveira U."/>
            <person name="Santos F.R."/>
            <person name="Vidigal T.H.D.A."/>
            <person name="Brescovit A.D."/>
            <person name="Santos A.J."/>
        </authorList>
    </citation>
    <scope>NUCLEOTIDE SEQUENCE</scope>
    <source>
        <tissue evidence="2">Shoot tissue taken approximately 20 cm above the soil surface</tissue>
    </source>
</reference>